<evidence type="ECO:0000256" key="1">
    <source>
        <dbReference type="ARBA" id="ARBA00007125"/>
    </source>
</evidence>
<dbReference type="SUPFAM" id="SSF53067">
    <property type="entry name" value="Actin-like ATPase domain"/>
    <property type="match status" value="2"/>
</dbReference>
<dbReference type="EMBL" id="DVGY01000043">
    <property type="protein sequence ID" value="HIR40532.1"/>
    <property type="molecule type" value="Genomic_DNA"/>
</dbReference>
<evidence type="ECO:0000259" key="2">
    <source>
        <dbReference type="Pfam" id="PF02541"/>
    </source>
</evidence>
<dbReference type="InterPro" id="IPR043129">
    <property type="entry name" value="ATPase_NBD"/>
</dbReference>
<reference evidence="3" key="2">
    <citation type="journal article" date="2021" name="PeerJ">
        <title>Extensive microbial diversity within the chicken gut microbiome revealed by metagenomics and culture.</title>
        <authorList>
            <person name="Gilroy R."/>
            <person name="Ravi A."/>
            <person name="Getino M."/>
            <person name="Pursley I."/>
            <person name="Horton D.L."/>
            <person name="Alikhan N.F."/>
            <person name="Baker D."/>
            <person name="Gharbi K."/>
            <person name="Hall N."/>
            <person name="Watson M."/>
            <person name="Adriaenssens E.M."/>
            <person name="Foster-Nyarko E."/>
            <person name="Jarju S."/>
            <person name="Secka A."/>
            <person name="Antonio M."/>
            <person name="Oren A."/>
            <person name="Chaudhuri R.R."/>
            <person name="La Ragione R."/>
            <person name="Hildebrand F."/>
            <person name="Pallen M.J."/>
        </authorList>
    </citation>
    <scope>NUCLEOTIDE SEQUENCE</scope>
    <source>
        <strain evidence="3">CHK184-25365</strain>
    </source>
</reference>
<dbReference type="AlphaFoldDB" id="A0A9D1DBS9"/>
<comment type="caution">
    <text evidence="3">The sequence shown here is derived from an EMBL/GenBank/DDBJ whole genome shotgun (WGS) entry which is preliminary data.</text>
</comment>
<sequence length="297" mass="33130">MRLGLIDLGSNTVKLALYEVQGKEFKQLDFQARFVKILNYIQNGLLSQEGVLRLMEVLLEYQELCRKNQVEQLECFSTASLREIENQAQVIAQVQKETGITIHPITGEQEAHYNLLGMRLTATEDSFLGQDLGGGSTQLFTWIQGKPGPSQSFFLGALKMKQQFVAGELPTREEAQAIQKKAKEVLQAADAFRGLSFSTLYLMGGSARLLKQLLHAQDGRISAEAMVELKERYLDHPDQAKAEILAADPGRLTTCLPGMLVILTGMELFSVKTVQISTSSVREGWLLDWMNRHPANT</sequence>
<dbReference type="InterPro" id="IPR050273">
    <property type="entry name" value="GppA/Ppx_hydrolase"/>
</dbReference>
<dbReference type="PANTHER" id="PTHR30005:SF0">
    <property type="entry name" value="RETROGRADE REGULATION PROTEIN 2"/>
    <property type="match status" value="1"/>
</dbReference>
<dbReference type="CDD" id="cd24052">
    <property type="entry name" value="ASKHA_NBD_HpPPX-GppA-like"/>
    <property type="match status" value="1"/>
</dbReference>
<reference evidence="3" key="1">
    <citation type="submission" date="2020-10" db="EMBL/GenBank/DDBJ databases">
        <authorList>
            <person name="Gilroy R."/>
        </authorList>
    </citation>
    <scope>NUCLEOTIDE SEQUENCE</scope>
    <source>
        <strain evidence="3">CHK184-25365</strain>
    </source>
</reference>
<dbReference type="Pfam" id="PF02541">
    <property type="entry name" value="Ppx-GppA"/>
    <property type="match status" value="1"/>
</dbReference>
<gene>
    <name evidence="3" type="ORF">IAB36_01735</name>
</gene>
<evidence type="ECO:0000313" key="3">
    <source>
        <dbReference type="EMBL" id="HIR40532.1"/>
    </source>
</evidence>
<feature type="domain" description="Ppx/GppA phosphatase N-terminal" evidence="2">
    <location>
        <begin position="40"/>
        <end position="293"/>
    </location>
</feature>
<dbReference type="InterPro" id="IPR003695">
    <property type="entry name" value="Ppx_GppA_N"/>
</dbReference>
<organism evidence="3 4">
    <name type="scientific">Candidatus Egerieicola pullicola</name>
    <dbReference type="NCBI Taxonomy" id="2840775"/>
    <lineage>
        <taxon>Bacteria</taxon>
        <taxon>Bacillati</taxon>
        <taxon>Bacillota</taxon>
        <taxon>Clostridia</taxon>
        <taxon>Eubacteriales</taxon>
        <taxon>Oscillospiraceae</taxon>
        <taxon>Oscillospiraceae incertae sedis</taxon>
        <taxon>Candidatus Egerieicola</taxon>
    </lineage>
</organism>
<dbReference type="Gene3D" id="3.30.420.40">
    <property type="match status" value="1"/>
</dbReference>
<dbReference type="Gene3D" id="3.30.420.150">
    <property type="entry name" value="Exopolyphosphatase. Domain 2"/>
    <property type="match status" value="1"/>
</dbReference>
<accession>A0A9D1DBS9</accession>
<protein>
    <recommendedName>
        <fullName evidence="2">Ppx/GppA phosphatase N-terminal domain-containing protein</fullName>
    </recommendedName>
</protein>
<evidence type="ECO:0000313" key="4">
    <source>
        <dbReference type="Proteomes" id="UP000886749"/>
    </source>
</evidence>
<proteinExistence type="inferred from homology"/>
<dbReference type="Proteomes" id="UP000886749">
    <property type="component" value="Unassembled WGS sequence"/>
</dbReference>
<dbReference type="PANTHER" id="PTHR30005">
    <property type="entry name" value="EXOPOLYPHOSPHATASE"/>
    <property type="match status" value="1"/>
</dbReference>
<dbReference type="GO" id="GO:0016462">
    <property type="term" value="F:pyrophosphatase activity"/>
    <property type="evidence" value="ECO:0007669"/>
    <property type="project" value="TreeGrafter"/>
</dbReference>
<comment type="similarity">
    <text evidence="1">Belongs to the GppA/Ppx family.</text>
</comment>
<name>A0A9D1DBS9_9FIRM</name>